<sequence>MNTPVSELAVLPPCAEDIEILRAEADYLLINKPAGLLSVPGRHPDNNDSVLSRMGALYPGASIIHRLDFDTSGVMVVGRTKSGHAHIARQFQERQTYKLYTAIVAGRLAQERGEIDMPIAPDKDNRPKYKVDGETGKRSVTRYRVLSYDAESDTSRLALEPVTGRSHQLRLHLASIGHPILGCVFYASPEVAARATRLLLHATRLHFAAPYGETPVKAFANCPF</sequence>
<evidence type="ECO:0000256" key="5">
    <source>
        <dbReference type="ARBA" id="ARBA00036184"/>
    </source>
</evidence>
<comment type="catalytic activity">
    <reaction evidence="5">
        <text>uridine(32) in tRNA = pseudouridine(32) in tRNA</text>
        <dbReference type="Rhea" id="RHEA:42544"/>
        <dbReference type="Rhea" id="RHEA-COMP:10107"/>
        <dbReference type="Rhea" id="RHEA-COMP:10108"/>
        <dbReference type="ChEBI" id="CHEBI:65314"/>
        <dbReference type="ChEBI" id="CHEBI:65315"/>
        <dbReference type="EC" id="5.4.99.28"/>
    </reaction>
</comment>
<accession>A0A9X2I3P9</accession>
<reference evidence="17" key="2">
    <citation type="submission" date="2023-01" db="EMBL/GenBank/DDBJ databases">
        <title>Gilvimarinus xylanilyticus HB14 isolated from Caulerpa lentillifera aquaculture base in Hainan, China.</title>
        <authorList>
            <person name="Zhang Y.-J."/>
        </authorList>
    </citation>
    <scope>NUCLEOTIDE SEQUENCE</scope>
    <source>
        <strain evidence="17">HB14</strain>
    </source>
</reference>
<evidence type="ECO:0000256" key="11">
    <source>
        <dbReference type="ARBA" id="ARBA00041266"/>
    </source>
</evidence>
<reference evidence="17" key="1">
    <citation type="submission" date="2022-05" db="EMBL/GenBank/DDBJ databases">
        <authorList>
            <person name="Sun H.-N."/>
        </authorList>
    </citation>
    <scope>NUCLEOTIDE SEQUENCE</scope>
    <source>
        <strain evidence="17">HB14</strain>
    </source>
</reference>
<dbReference type="InterPro" id="IPR020103">
    <property type="entry name" value="PsdUridine_synth_cat_dom_sf"/>
</dbReference>
<dbReference type="EMBL" id="JAMFTH010000001">
    <property type="protein sequence ID" value="MCP8898382.1"/>
    <property type="molecule type" value="Genomic_DNA"/>
</dbReference>
<dbReference type="EC" id="5.4.99.28" evidence="8"/>
<keyword evidence="4" id="KW-0413">Isomerase</keyword>
<evidence type="ECO:0000256" key="13">
    <source>
        <dbReference type="ARBA" id="ARBA00042844"/>
    </source>
</evidence>
<dbReference type="GO" id="GO:0000455">
    <property type="term" value="P:enzyme-directed rRNA pseudouridine synthesis"/>
    <property type="evidence" value="ECO:0007669"/>
    <property type="project" value="TreeGrafter"/>
</dbReference>
<evidence type="ECO:0000256" key="3">
    <source>
        <dbReference type="ARBA" id="ARBA00022694"/>
    </source>
</evidence>
<dbReference type="PANTHER" id="PTHR21600">
    <property type="entry name" value="MITOCHONDRIAL RNA PSEUDOURIDINE SYNTHASE"/>
    <property type="match status" value="1"/>
</dbReference>
<comment type="caution">
    <text evidence="17">The sequence shown here is derived from an EMBL/GenBank/DDBJ whole genome shotgun (WGS) entry which is preliminary data.</text>
</comment>
<dbReference type="CDD" id="cd02869">
    <property type="entry name" value="PseudoU_synth_RluA_like"/>
    <property type="match status" value="1"/>
</dbReference>
<dbReference type="GO" id="GO:0160142">
    <property type="term" value="F:23S rRNA pseudouridine(746) synthase activity"/>
    <property type="evidence" value="ECO:0007669"/>
    <property type="project" value="UniProtKB-EC"/>
</dbReference>
<dbReference type="EC" id="5.4.99.29" evidence="9"/>
<dbReference type="SUPFAM" id="SSF55120">
    <property type="entry name" value="Pseudouridine synthase"/>
    <property type="match status" value="1"/>
</dbReference>
<evidence type="ECO:0000256" key="1">
    <source>
        <dbReference type="ARBA" id="ARBA00010876"/>
    </source>
</evidence>
<organism evidence="17 18">
    <name type="scientific">Gilvimarinus xylanilyticus</name>
    <dbReference type="NCBI Taxonomy" id="2944139"/>
    <lineage>
        <taxon>Bacteria</taxon>
        <taxon>Pseudomonadati</taxon>
        <taxon>Pseudomonadota</taxon>
        <taxon>Gammaproteobacteria</taxon>
        <taxon>Cellvibrionales</taxon>
        <taxon>Cellvibrionaceae</taxon>
        <taxon>Gilvimarinus</taxon>
    </lineage>
</organism>
<keyword evidence="3" id="KW-0819">tRNA processing</keyword>
<evidence type="ECO:0000313" key="17">
    <source>
        <dbReference type="EMBL" id="MCP8898382.1"/>
    </source>
</evidence>
<comment type="similarity">
    <text evidence="1">Belongs to the pseudouridine synthase RluA family.</text>
</comment>
<comment type="function">
    <text evidence="7">Dual specificity enzyme that catalyzes the synthesis of pseudouridine from uracil-746 in 23S ribosomal RNA and from uracil-32 in the anticodon stem and loop of transfer RNAs.</text>
</comment>
<evidence type="ECO:0000256" key="14">
    <source>
        <dbReference type="ARBA" id="ARBA00042883"/>
    </source>
</evidence>
<evidence type="ECO:0000256" key="10">
    <source>
        <dbReference type="ARBA" id="ARBA00039988"/>
    </source>
</evidence>
<dbReference type="InterPro" id="IPR006145">
    <property type="entry name" value="PsdUridine_synth_RsuA/RluA"/>
</dbReference>
<keyword evidence="2" id="KW-0698">rRNA processing</keyword>
<evidence type="ECO:0000256" key="2">
    <source>
        <dbReference type="ARBA" id="ARBA00022552"/>
    </source>
</evidence>
<proteinExistence type="inferred from homology"/>
<name>A0A9X2I3P9_9GAMM</name>
<evidence type="ECO:0000256" key="9">
    <source>
        <dbReference type="ARBA" id="ARBA00038945"/>
    </source>
</evidence>
<evidence type="ECO:0000256" key="7">
    <source>
        <dbReference type="ARBA" id="ARBA00037305"/>
    </source>
</evidence>
<evidence type="ECO:0000256" key="6">
    <source>
        <dbReference type="ARBA" id="ARBA00036916"/>
    </source>
</evidence>
<evidence type="ECO:0000256" key="8">
    <source>
        <dbReference type="ARBA" id="ARBA00038944"/>
    </source>
</evidence>
<dbReference type="Proteomes" id="UP001139319">
    <property type="component" value="Unassembled WGS sequence"/>
</dbReference>
<feature type="domain" description="Pseudouridine synthase RsuA/RluA-like" evidence="16">
    <location>
        <begin position="26"/>
        <end position="175"/>
    </location>
</feature>
<dbReference type="Pfam" id="PF00849">
    <property type="entry name" value="PseudoU_synth_2"/>
    <property type="match status" value="1"/>
</dbReference>
<dbReference type="GO" id="GO:0008033">
    <property type="term" value="P:tRNA processing"/>
    <property type="evidence" value="ECO:0007669"/>
    <property type="project" value="UniProtKB-KW"/>
</dbReference>
<evidence type="ECO:0000313" key="18">
    <source>
        <dbReference type="Proteomes" id="UP001139319"/>
    </source>
</evidence>
<dbReference type="RefSeq" id="WP_253966661.1">
    <property type="nucleotide sequence ID" value="NZ_JAMFTH010000001.1"/>
</dbReference>
<dbReference type="InterPro" id="IPR006224">
    <property type="entry name" value="PsdUridine_synth_RluA-like_CS"/>
</dbReference>
<dbReference type="InterPro" id="IPR050188">
    <property type="entry name" value="RluA_PseudoU_synthase"/>
</dbReference>
<gene>
    <name evidence="17" type="ORF">M6D89_03605</name>
</gene>
<dbReference type="PANTHER" id="PTHR21600:SF91">
    <property type="entry name" value="DUAL-SPECIFICITY RNA PSEUDOURIDINE SYNTHASE RLUA"/>
    <property type="match status" value="1"/>
</dbReference>
<evidence type="ECO:0000256" key="4">
    <source>
        <dbReference type="ARBA" id="ARBA00023235"/>
    </source>
</evidence>
<evidence type="ECO:0000256" key="12">
    <source>
        <dbReference type="ARBA" id="ARBA00042372"/>
    </source>
</evidence>
<keyword evidence="18" id="KW-1185">Reference proteome</keyword>
<dbReference type="PROSITE" id="PS01129">
    <property type="entry name" value="PSI_RLU"/>
    <property type="match status" value="1"/>
</dbReference>
<protein>
    <recommendedName>
        <fullName evidence="10">Dual-specificity RNA pseudouridine synthase RluA</fullName>
        <ecNumber evidence="8">5.4.99.28</ecNumber>
        <ecNumber evidence="9">5.4.99.29</ecNumber>
    </recommendedName>
    <alternativeName>
        <fullName evidence="11">23S rRNA pseudouridine(746) synthase</fullName>
    </alternativeName>
    <alternativeName>
        <fullName evidence="14">Ribosomal large subunit pseudouridine synthase A</fullName>
    </alternativeName>
    <alternativeName>
        <fullName evidence="13">rRNA pseudouridylate synthase A</fullName>
    </alternativeName>
    <alternativeName>
        <fullName evidence="15">rRNA-uridine isomerase A</fullName>
    </alternativeName>
    <alternativeName>
        <fullName evidence="12">tRNA pseudouridine(32) synthase</fullName>
    </alternativeName>
</protein>
<dbReference type="GO" id="GO:0160151">
    <property type="term" value="F:tRNA pseudouridine(32) synthase activity"/>
    <property type="evidence" value="ECO:0007669"/>
    <property type="project" value="UniProtKB-EC"/>
</dbReference>
<comment type="catalytic activity">
    <reaction evidence="6">
        <text>uridine(746) in 23S rRNA = pseudouridine(746) in 23S rRNA</text>
        <dbReference type="Rhea" id="RHEA:42548"/>
        <dbReference type="Rhea" id="RHEA-COMP:10109"/>
        <dbReference type="Rhea" id="RHEA-COMP:10110"/>
        <dbReference type="ChEBI" id="CHEBI:65314"/>
        <dbReference type="ChEBI" id="CHEBI:65315"/>
        <dbReference type="EC" id="5.4.99.29"/>
    </reaction>
</comment>
<evidence type="ECO:0000259" key="16">
    <source>
        <dbReference type="Pfam" id="PF00849"/>
    </source>
</evidence>
<dbReference type="Gene3D" id="3.30.2350.10">
    <property type="entry name" value="Pseudouridine synthase"/>
    <property type="match status" value="1"/>
</dbReference>
<dbReference type="GO" id="GO:0003723">
    <property type="term" value="F:RNA binding"/>
    <property type="evidence" value="ECO:0007669"/>
    <property type="project" value="InterPro"/>
</dbReference>
<dbReference type="AlphaFoldDB" id="A0A9X2I3P9"/>
<evidence type="ECO:0000256" key="15">
    <source>
        <dbReference type="ARBA" id="ARBA00043143"/>
    </source>
</evidence>